<dbReference type="PROSITE" id="PS50109">
    <property type="entry name" value="HIS_KIN"/>
    <property type="match status" value="1"/>
</dbReference>
<dbReference type="EMBL" id="JAQOSQ010000047">
    <property type="protein sequence ID" value="MDJ1185741.1"/>
    <property type="molecule type" value="Genomic_DNA"/>
</dbReference>
<evidence type="ECO:0000256" key="1">
    <source>
        <dbReference type="ARBA" id="ARBA00000085"/>
    </source>
</evidence>
<keyword evidence="8" id="KW-0547">Nucleotide-binding</keyword>
<dbReference type="SMART" id="SM00388">
    <property type="entry name" value="HisKA"/>
    <property type="match status" value="1"/>
</dbReference>
<reference evidence="8 9" key="1">
    <citation type="submission" date="2023-01" db="EMBL/GenBank/DDBJ databases">
        <title>Novel diversity within Roseofilum (Cyanobacteria; Desertifilaceae) from marine benthic mats with descriptions of four novel species.</title>
        <authorList>
            <person name="Wang Y."/>
            <person name="Berthold D.E."/>
            <person name="Hu J."/>
            <person name="Lefler F.W."/>
            <person name="Laughinghouse H.D. IV."/>
        </authorList>
    </citation>
    <scope>NUCLEOTIDE SEQUENCE [LARGE SCALE GENOMIC DNA]</scope>
    <source>
        <strain evidence="8 9">BLCC-M143</strain>
    </source>
</reference>
<feature type="domain" description="Histidine kinase" evidence="7">
    <location>
        <begin position="95"/>
        <end position="356"/>
    </location>
</feature>
<evidence type="ECO:0000313" key="9">
    <source>
        <dbReference type="Proteomes" id="UP001232992"/>
    </source>
</evidence>
<keyword evidence="9" id="KW-1185">Reference proteome</keyword>
<keyword evidence="6" id="KW-0175">Coiled coil</keyword>
<keyword evidence="5" id="KW-0902">Two-component regulatory system</keyword>
<keyword evidence="4" id="KW-0808">Transferase</keyword>
<dbReference type="SUPFAM" id="SSF47384">
    <property type="entry name" value="Homodimeric domain of signal transducing histidine kinase"/>
    <property type="match status" value="1"/>
</dbReference>
<evidence type="ECO:0000256" key="4">
    <source>
        <dbReference type="ARBA" id="ARBA00022777"/>
    </source>
</evidence>
<evidence type="ECO:0000256" key="2">
    <source>
        <dbReference type="ARBA" id="ARBA00012438"/>
    </source>
</evidence>
<name>A0ABT7C2Q4_9CYAN</name>
<dbReference type="Gene3D" id="1.10.287.130">
    <property type="match status" value="1"/>
</dbReference>
<dbReference type="Pfam" id="PF02518">
    <property type="entry name" value="HATPase_c"/>
    <property type="match status" value="1"/>
</dbReference>
<evidence type="ECO:0000313" key="8">
    <source>
        <dbReference type="EMBL" id="MDJ1185741.1"/>
    </source>
</evidence>
<dbReference type="InterPro" id="IPR005467">
    <property type="entry name" value="His_kinase_dom"/>
</dbReference>
<dbReference type="EC" id="2.7.13.3" evidence="2"/>
<dbReference type="PRINTS" id="PR00344">
    <property type="entry name" value="BCTRLSENSOR"/>
</dbReference>
<keyword evidence="8" id="KW-0067">ATP-binding</keyword>
<dbReference type="InterPro" id="IPR036097">
    <property type="entry name" value="HisK_dim/P_sf"/>
</dbReference>
<dbReference type="PANTHER" id="PTHR43065">
    <property type="entry name" value="SENSOR HISTIDINE KINASE"/>
    <property type="match status" value="1"/>
</dbReference>
<dbReference type="RefSeq" id="WP_283760381.1">
    <property type="nucleotide sequence ID" value="NZ_JAQOSQ010000047.1"/>
</dbReference>
<dbReference type="SUPFAM" id="SSF55874">
    <property type="entry name" value="ATPase domain of HSP90 chaperone/DNA topoisomerase II/histidine kinase"/>
    <property type="match status" value="1"/>
</dbReference>
<organism evidence="8 9">
    <name type="scientific">Roseofilum casamattae BLCC-M143</name>
    <dbReference type="NCBI Taxonomy" id="3022442"/>
    <lineage>
        <taxon>Bacteria</taxon>
        <taxon>Bacillati</taxon>
        <taxon>Cyanobacteriota</taxon>
        <taxon>Cyanophyceae</taxon>
        <taxon>Desertifilales</taxon>
        <taxon>Desertifilaceae</taxon>
        <taxon>Roseofilum</taxon>
        <taxon>Roseofilum casamattae</taxon>
    </lineage>
</organism>
<comment type="caution">
    <text evidence="8">The sequence shown here is derived from an EMBL/GenBank/DDBJ whole genome shotgun (WGS) entry which is preliminary data.</text>
</comment>
<evidence type="ECO:0000256" key="3">
    <source>
        <dbReference type="ARBA" id="ARBA00022553"/>
    </source>
</evidence>
<dbReference type="GO" id="GO:0005524">
    <property type="term" value="F:ATP binding"/>
    <property type="evidence" value="ECO:0007669"/>
    <property type="project" value="UniProtKB-KW"/>
</dbReference>
<dbReference type="Proteomes" id="UP001232992">
    <property type="component" value="Unassembled WGS sequence"/>
</dbReference>
<gene>
    <name evidence="8" type="ORF">PMH09_21390</name>
</gene>
<feature type="coiled-coil region" evidence="6">
    <location>
        <begin position="3"/>
        <end position="86"/>
    </location>
</feature>
<proteinExistence type="predicted"/>
<dbReference type="InterPro" id="IPR003661">
    <property type="entry name" value="HisK_dim/P_dom"/>
</dbReference>
<evidence type="ECO:0000256" key="6">
    <source>
        <dbReference type="SAM" id="Coils"/>
    </source>
</evidence>
<dbReference type="InterPro" id="IPR004358">
    <property type="entry name" value="Sig_transdc_His_kin-like_C"/>
</dbReference>
<keyword evidence="4" id="KW-0418">Kinase</keyword>
<evidence type="ECO:0000259" key="7">
    <source>
        <dbReference type="PROSITE" id="PS50109"/>
    </source>
</evidence>
<keyword evidence="3" id="KW-0597">Phosphoprotein</keyword>
<dbReference type="PANTHER" id="PTHR43065:SF42">
    <property type="entry name" value="TWO-COMPONENT SENSOR PPRA"/>
    <property type="match status" value="1"/>
</dbReference>
<dbReference type="InterPro" id="IPR003594">
    <property type="entry name" value="HATPase_dom"/>
</dbReference>
<dbReference type="Gene3D" id="3.30.565.10">
    <property type="entry name" value="Histidine kinase-like ATPase, C-terminal domain"/>
    <property type="match status" value="1"/>
</dbReference>
<evidence type="ECO:0000256" key="5">
    <source>
        <dbReference type="ARBA" id="ARBA00023012"/>
    </source>
</evidence>
<sequence length="383" mass="43581">MEQQDYEKQIRQLEKTIRILGKKLERSEQERSDIEADVAAKEVFLKNAIEQLQVSQQELEQRTQDLQNALNEMQQIQLQLIQSEKMSALGQMVAGVAHEINNPLSFVYGNLEHAREYTASFLELLKLYQQYYPQPHPAIADAIVEMDLPFLEGDTFELFQSMQDGADRIKNIITSLRTFSRLDEADFKTIDIHEGIESTLTLLQTRLRAQNWRSQIEVRKEYGHLPQLKCYAGQLNQVFMSILSNSIDAIEQCLAENTSRTKVQPQIAIRTICQSNVQSEHQEIIISISDNGIGISPENIDRIFDPFFTTKDIGKGTGLGMAIAHQIITEKHNGTITCSSELNKGTTFAIILPTPQLTFGKNTKELEEKKLQIPPAFEPLMSR</sequence>
<dbReference type="InterPro" id="IPR036890">
    <property type="entry name" value="HATPase_C_sf"/>
</dbReference>
<protein>
    <recommendedName>
        <fullName evidence="2">histidine kinase</fullName>
        <ecNumber evidence="2">2.7.13.3</ecNumber>
    </recommendedName>
</protein>
<dbReference type="SMART" id="SM00387">
    <property type="entry name" value="HATPase_c"/>
    <property type="match status" value="1"/>
</dbReference>
<dbReference type="CDD" id="cd00082">
    <property type="entry name" value="HisKA"/>
    <property type="match status" value="1"/>
</dbReference>
<comment type="catalytic activity">
    <reaction evidence="1">
        <text>ATP + protein L-histidine = ADP + protein N-phospho-L-histidine.</text>
        <dbReference type="EC" id="2.7.13.3"/>
    </reaction>
</comment>
<accession>A0ABT7C2Q4</accession>